<dbReference type="KEGG" id="lak:106150492"/>
<organism evidence="2 3">
    <name type="scientific">Lingula anatina</name>
    <name type="common">Brachiopod</name>
    <name type="synonym">Lingula unguis</name>
    <dbReference type="NCBI Taxonomy" id="7574"/>
    <lineage>
        <taxon>Eukaryota</taxon>
        <taxon>Metazoa</taxon>
        <taxon>Spiralia</taxon>
        <taxon>Lophotrochozoa</taxon>
        <taxon>Brachiopoda</taxon>
        <taxon>Linguliformea</taxon>
        <taxon>Lingulata</taxon>
        <taxon>Lingulida</taxon>
        <taxon>Linguloidea</taxon>
        <taxon>Lingulidae</taxon>
        <taxon>Lingula</taxon>
    </lineage>
</organism>
<keyword evidence="1" id="KW-0175">Coiled coil</keyword>
<dbReference type="InParanoid" id="A0A1S3GY50"/>
<protein>
    <submittedName>
        <fullName evidence="3">Uncharacterized protein LOC106150492</fullName>
    </submittedName>
</protein>
<dbReference type="AlphaFoldDB" id="A0A1S3GY50"/>
<evidence type="ECO:0000256" key="1">
    <source>
        <dbReference type="SAM" id="Coils"/>
    </source>
</evidence>
<sequence length="323" mass="37935">MTEREMLAEDVSLDLTEFLKRHPRLQKKLSFQEQTTLVDFVRQKAVEVSEHLELKIRVLQREIDRLKDLNEEQEEFFQSKEKIYHTEMDRRMHILESLKKKKEKAQNGSTASVLDIEGENQKLRAEIKEMALRMADIDSKWKTAIKDKQRIEEQKKQLEIYYTRRELVMREEVEKTISRSTMIEKQRVEAAPDHVLKKSHDEEMEQLVNEISRQKREMLEKDLALKTGQMEIKFLQKLLASVEKVHNSLPVQAKEFLSGSKVSSPHKHIHAHLGAADLKKIREDLFQRDKELSDILKKCKVQGIDQKTNDNGKATLPTDKASK</sequence>
<evidence type="ECO:0000313" key="3">
    <source>
        <dbReference type="RefSeq" id="XP_013378800.1"/>
    </source>
</evidence>
<dbReference type="RefSeq" id="XP_013378800.1">
    <property type="nucleotide sequence ID" value="XM_013523346.1"/>
</dbReference>
<keyword evidence="2" id="KW-1185">Reference proteome</keyword>
<reference evidence="3" key="1">
    <citation type="submission" date="2025-08" db="UniProtKB">
        <authorList>
            <consortium name="RefSeq"/>
        </authorList>
    </citation>
    <scope>IDENTIFICATION</scope>
    <source>
        <tissue evidence="3">Gonads</tissue>
    </source>
</reference>
<proteinExistence type="predicted"/>
<dbReference type="GeneID" id="106150492"/>
<gene>
    <name evidence="3" type="primary">LOC106150492</name>
</gene>
<name>A0A1S3GY50_LINAN</name>
<feature type="coiled-coil region" evidence="1">
    <location>
        <begin position="42"/>
        <end position="76"/>
    </location>
</feature>
<evidence type="ECO:0000313" key="2">
    <source>
        <dbReference type="Proteomes" id="UP000085678"/>
    </source>
</evidence>
<feature type="coiled-coil region" evidence="1">
    <location>
        <begin position="113"/>
        <end position="140"/>
    </location>
</feature>
<dbReference type="Proteomes" id="UP000085678">
    <property type="component" value="Unplaced"/>
</dbReference>
<accession>A0A1S3GY50</accession>